<dbReference type="InterPro" id="IPR001343">
    <property type="entry name" value="Hemolysn_Ca-bd"/>
</dbReference>
<dbReference type="PRINTS" id="PR00313">
    <property type="entry name" value="CABNDNGRPT"/>
</dbReference>
<comment type="subcellular location">
    <subcellularLocation>
        <location evidence="1">Secreted</location>
    </subcellularLocation>
</comment>
<evidence type="ECO:0000256" key="2">
    <source>
        <dbReference type="ARBA" id="ARBA00022525"/>
    </source>
</evidence>
<dbReference type="InterPro" id="IPR011049">
    <property type="entry name" value="Serralysin-like_metalloprot_C"/>
</dbReference>
<dbReference type="PANTHER" id="PTHR38340">
    <property type="entry name" value="S-LAYER PROTEIN"/>
    <property type="match status" value="1"/>
</dbReference>
<dbReference type="PROSITE" id="PS00330">
    <property type="entry name" value="HEMOLYSIN_CALCIUM"/>
    <property type="match status" value="3"/>
</dbReference>
<dbReference type="PANTHER" id="PTHR38340:SF1">
    <property type="entry name" value="S-LAYER PROTEIN"/>
    <property type="match status" value="1"/>
</dbReference>
<proteinExistence type="predicted"/>
<evidence type="ECO:0000313" key="4">
    <source>
        <dbReference type="Proteomes" id="UP000294547"/>
    </source>
</evidence>
<dbReference type="GO" id="GO:0005509">
    <property type="term" value="F:calcium ion binding"/>
    <property type="evidence" value="ECO:0007669"/>
    <property type="project" value="InterPro"/>
</dbReference>
<gene>
    <name evidence="3" type="ORF">EDD54_0309</name>
</gene>
<dbReference type="Gene3D" id="2.150.10.10">
    <property type="entry name" value="Serralysin-like metalloprotease, C-terminal"/>
    <property type="match status" value="3"/>
</dbReference>
<accession>A0A4R6RJZ9</accession>
<keyword evidence="4" id="KW-1185">Reference proteome</keyword>
<sequence length="344" mass="34912">MTTVYDTRTTGKTIKGTGGDNNLMGTDYADRMYGYAGNDWLVGQGGDDLLIGGPGADILDGGLGSNTASFADAKSGVDANLYTRTGTLGDAAGDEYREIVHLTGSKFSDVLTGNPYSNILKGGAGNDKLYGLDGDDQLYVGIGTDLADGGTGTDLVSYLGVGRGVTVDLQTPSANKGEALGDSYVSIEDVGGTGYADVLYGSTVRNRLVGYGGADKLDGRGGSDFLVGGPGKDVLTGGVGGDYFRQFSPGEGPDTVVDFSLAEGDKVSIDAAGFGGTLAAGALPVSALVKGSNPVPPSTASVFLYDTDTGQIFFDVDGTGSQPKVELMTLVGVPAIDAGDFQLF</sequence>
<dbReference type="Proteomes" id="UP000294547">
    <property type="component" value="Unassembled WGS sequence"/>
</dbReference>
<dbReference type="GO" id="GO:0005576">
    <property type="term" value="C:extracellular region"/>
    <property type="evidence" value="ECO:0007669"/>
    <property type="project" value="UniProtKB-SubCell"/>
</dbReference>
<dbReference type="OrthoDB" id="223957at2"/>
<dbReference type="RefSeq" id="WP_126537227.1">
    <property type="nucleotide sequence ID" value="NZ_BSPM01000008.1"/>
</dbReference>
<dbReference type="EMBL" id="SNXY01000006">
    <property type="protein sequence ID" value="TDP86435.1"/>
    <property type="molecule type" value="Genomic_DNA"/>
</dbReference>
<dbReference type="SUPFAM" id="SSF51120">
    <property type="entry name" value="beta-Roll"/>
    <property type="match status" value="3"/>
</dbReference>
<comment type="caution">
    <text evidence="3">The sequence shown here is derived from an EMBL/GenBank/DDBJ whole genome shotgun (WGS) entry which is preliminary data.</text>
</comment>
<dbReference type="InterPro" id="IPR050557">
    <property type="entry name" value="RTX_toxin/Mannuronan_C5-epim"/>
</dbReference>
<organism evidence="3 4">
    <name type="scientific">Oharaeibacter diazotrophicus</name>
    <dbReference type="NCBI Taxonomy" id="1920512"/>
    <lineage>
        <taxon>Bacteria</taxon>
        <taxon>Pseudomonadati</taxon>
        <taxon>Pseudomonadota</taxon>
        <taxon>Alphaproteobacteria</taxon>
        <taxon>Hyphomicrobiales</taxon>
        <taxon>Pleomorphomonadaceae</taxon>
        <taxon>Oharaeibacter</taxon>
    </lineage>
</organism>
<evidence type="ECO:0000313" key="3">
    <source>
        <dbReference type="EMBL" id="TDP86435.1"/>
    </source>
</evidence>
<keyword evidence="2" id="KW-0964">Secreted</keyword>
<name>A0A4R6RJZ9_9HYPH</name>
<dbReference type="Pfam" id="PF00353">
    <property type="entry name" value="HemolysinCabind"/>
    <property type="match status" value="3"/>
</dbReference>
<protein>
    <submittedName>
        <fullName evidence="3">Hemolysin type calcium-binding protein</fullName>
    </submittedName>
</protein>
<dbReference type="InterPro" id="IPR018511">
    <property type="entry name" value="Hemolysin-typ_Ca-bd_CS"/>
</dbReference>
<evidence type="ECO:0000256" key="1">
    <source>
        <dbReference type="ARBA" id="ARBA00004613"/>
    </source>
</evidence>
<reference evidence="3 4" key="1">
    <citation type="submission" date="2019-03" db="EMBL/GenBank/DDBJ databases">
        <title>Genomic Encyclopedia of Type Strains, Phase IV (KMG-IV): sequencing the most valuable type-strain genomes for metagenomic binning, comparative biology and taxonomic classification.</title>
        <authorList>
            <person name="Goeker M."/>
        </authorList>
    </citation>
    <scope>NUCLEOTIDE SEQUENCE [LARGE SCALE GENOMIC DNA]</scope>
    <source>
        <strain evidence="3 4">DSM 102969</strain>
    </source>
</reference>
<dbReference type="AlphaFoldDB" id="A0A4R6RJZ9"/>